<organism evidence="1 2">
    <name type="scientific">Bursaphelenchus xylophilus</name>
    <name type="common">Pinewood nematode worm</name>
    <name type="synonym">Aphelenchoides xylophilus</name>
    <dbReference type="NCBI Taxonomy" id="6326"/>
    <lineage>
        <taxon>Eukaryota</taxon>
        <taxon>Metazoa</taxon>
        <taxon>Ecdysozoa</taxon>
        <taxon>Nematoda</taxon>
        <taxon>Chromadorea</taxon>
        <taxon>Rhabditida</taxon>
        <taxon>Tylenchina</taxon>
        <taxon>Tylenchomorpha</taxon>
        <taxon>Aphelenchoidea</taxon>
        <taxon>Aphelenchoididae</taxon>
        <taxon>Bursaphelenchus</taxon>
    </lineage>
</organism>
<dbReference type="WBParaSite" id="BXY_1500500.1">
    <property type="protein sequence ID" value="BXY_1500500.1"/>
    <property type="gene ID" value="BXY_1500500"/>
</dbReference>
<reference evidence="2" key="1">
    <citation type="submission" date="2016-11" db="UniProtKB">
        <authorList>
            <consortium name="WormBaseParasite"/>
        </authorList>
    </citation>
    <scope>IDENTIFICATION</scope>
</reference>
<accession>A0A1I7SPL2</accession>
<sequence length="29" mass="3139">MGVKREPEVESILLRRSVLGDGLVPSETA</sequence>
<dbReference type="Proteomes" id="UP000095284">
    <property type="component" value="Unplaced"/>
</dbReference>
<evidence type="ECO:0000313" key="1">
    <source>
        <dbReference type="Proteomes" id="UP000095284"/>
    </source>
</evidence>
<proteinExistence type="predicted"/>
<name>A0A1I7SPL2_BURXY</name>
<protein>
    <submittedName>
        <fullName evidence="2">Transcriptional regulator</fullName>
    </submittedName>
</protein>
<evidence type="ECO:0000313" key="2">
    <source>
        <dbReference type="WBParaSite" id="BXY_1500500.1"/>
    </source>
</evidence>
<dbReference type="AlphaFoldDB" id="A0A1I7SPL2"/>